<evidence type="ECO:0000256" key="1">
    <source>
        <dbReference type="SAM" id="SignalP"/>
    </source>
</evidence>
<dbReference type="PATRIC" id="fig|883158.3.peg.269"/>
<feature type="signal peptide" evidence="1">
    <location>
        <begin position="1"/>
        <end position="22"/>
    </location>
</feature>
<accession>H1Q021</accession>
<dbReference type="PROSITE" id="PS51257">
    <property type="entry name" value="PROKAR_LIPOPROTEIN"/>
    <property type="match status" value="1"/>
</dbReference>
<keyword evidence="3" id="KW-1185">Reference proteome</keyword>
<proteinExistence type="predicted"/>
<dbReference type="RefSeq" id="WP_006951186.1">
    <property type="nucleotide sequence ID" value="NZ_JH594521.1"/>
</dbReference>
<sequence>MKHNLFVSLPILLALMILSSCDPNGNLFFNKTFRAGKVEMSFSANGGKDETSIVNSSHKPVKGKIGWSFSQVYTVDEKNNFKYILLQDKEEELPDGTYMVDAGWVKFYYPKKRNKIRVEVAPNPNKEMRKLIFDGGGGPVYYINIVIKQAGKTD</sequence>
<feature type="chain" id="PRO_5003553613" description="BACON domain-containing protein" evidence="1">
    <location>
        <begin position="23"/>
        <end position="154"/>
    </location>
</feature>
<dbReference type="HOGENOM" id="CLU_1702673_0_0_10"/>
<dbReference type="Proteomes" id="UP000016023">
    <property type="component" value="Unassembled WGS sequence"/>
</dbReference>
<organism evidence="2 3">
    <name type="scientific">Prevotella micans F0438</name>
    <dbReference type="NCBI Taxonomy" id="883158"/>
    <lineage>
        <taxon>Bacteria</taxon>
        <taxon>Pseudomonadati</taxon>
        <taxon>Bacteroidota</taxon>
        <taxon>Bacteroidia</taxon>
        <taxon>Bacteroidales</taxon>
        <taxon>Prevotellaceae</taxon>
        <taxon>Prevotella</taxon>
    </lineage>
</organism>
<keyword evidence="1" id="KW-0732">Signal</keyword>
<evidence type="ECO:0008006" key="4">
    <source>
        <dbReference type="Google" id="ProtNLM"/>
    </source>
</evidence>
<gene>
    <name evidence="2" type="ORF">HMPREF9140_00259</name>
</gene>
<dbReference type="EMBL" id="AGWK01000008">
    <property type="protein sequence ID" value="EHO74353.1"/>
    <property type="molecule type" value="Genomic_DNA"/>
</dbReference>
<evidence type="ECO:0000313" key="2">
    <source>
        <dbReference type="EMBL" id="EHO74353.1"/>
    </source>
</evidence>
<comment type="caution">
    <text evidence="2">The sequence shown here is derived from an EMBL/GenBank/DDBJ whole genome shotgun (WGS) entry which is preliminary data.</text>
</comment>
<reference evidence="2 3" key="1">
    <citation type="submission" date="2011-12" db="EMBL/GenBank/DDBJ databases">
        <title>The Genome Sequence of Prevotella micans F0438.</title>
        <authorList>
            <consortium name="The Broad Institute Genome Sequencing Platform"/>
            <person name="Earl A."/>
            <person name="Ward D."/>
            <person name="Feldgarden M."/>
            <person name="Gevers D."/>
            <person name="Izard J."/>
            <person name="Baranova O.V."/>
            <person name="Blanton J.M."/>
            <person name="Wade W.G."/>
            <person name="Dewhirst F.E."/>
            <person name="Young S.K."/>
            <person name="Zeng Q."/>
            <person name="Gargeya S."/>
            <person name="Fitzgerald M."/>
            <person name="Haas B."/>
            <person name="Abouelleil A."/>
            <person name="Alvarado L."/>
            <person name="Arachchi H.M."/>
            <person name="Berlin A."/>
            <person name="Chapman S.B."/>
            <person name="Gearin G."/>
            <person name="Goldberg J."/>
            <person name="Griggs A."/>
            <person name="Gujja S."/>
            <person name="Hansen M."/>
            <person name="Heiman D."/>
            <person name="Howarth C."/>
            <person name="Larimer J."/>
            <person name="Lui A."/>
            <person name="MacDonald P.J.P."/>
            <person name="McCowen C."/>
            <person name="Montmayeur A."/>
            <person name="Murphy C."/>
            <person name="Neiman D."/>
            <person name="Pearson M."/>
            <person name="Priest M."/>
            <person name="Roberts A."/>
            <person name="Saif S."/>
            <person name="Shea T."/>
            <person name="Sisk P."/>
            <person name="Stolte C."/>
            <person name="Sykes S."/>
            <person name="Wortman J."/>
            <person name="Nusbaum C."/>
            <person name="Birren B."/>
        </authorList>
    </citation>
    <scope>NUCLEOTIDE SEQUENCE [LARGE SCALE GENOMIC DNA]</scope>
    <source>
        <strain evidence="2 3">F0438</strain>
    </source>
</reference>
<dbReference type="STRING" id="883158.HMPREF9140_00259"/>
<evidence type="ECO:0000313" key="3">
    <source>
        <dbReference type="Proteomes" id="UP000016023"/>
    </source>
</evidence>
<protein>
    <recommendedName>
        <fullName evidence="4">BACON domain-containing protein</fullName>
    </recommendedName>
</protein>
<dbReference type="AlphaFoldDB" id="H1Q021"/>
<name>H1Q021_9BACT</name>